<dbReference type="InterPro" id="IPR036237">
    <property type="entry name" value="Xyl_isomerase-like_sf"/>
</dbReference>
<name>A0A7V4THY5_9BACT</name>
<comment type="similarity">
    <text evidence="2">Belongs to the hyi family.</text>
</comment>
<dbReference type="GO" id="GO:0016853">
    <property type="term" value="F:isomerase activity"/>
    <property type="evidence" value="ECO:0007669"/>
    <property type="project" value="UniProtKB-KW"/>
</dbReference>
<proteinExistence type="inferred from homology"/>
<accession>A0A7V4THY5</accession>
<evidence type="ECO:0000313" key="5">
    <source>
        <dbReference type="EMBL" id="HGY39624.1"/>
    </source>
</evidence>
<reference evidence="5" key="1">
    <citation type="journal article" date="2020" name="mSystems">
        <title>Genome- and Community-Level Interaction Insights into Carbon Utilization and Element Cycling Functions of Hydrothermarchaeota in Hydrothermal Sediment.</title>
        <authorList>
            <person name="Zhou Z."/>
            <person name="Liu Y."/>
            <person name="Xu W."/>
            <person name="Pan J."/>
            <person name="Luo Z.H."/>
            <person name="Li M."/>
        </authorList>
    </citation>
    <scope>NUCLEOTIDE SEQUENCE [LARGE SCALE GENOMIC DNA]</scope>
    <source>
        <strain evidence="5">SpSt-82</strain>
    </source>
</reference>
<dbReference type="InterPro" id="IPR013022">
    <property type="entry name" value="Xyl_isomerase-like_TIM-brl"/>
</dbReference>
<dbReference type="SUPFAM" id="SSF51658">
    <property type="entry name" value="Xylose isomerase-like"/>
    <property type="match status" value="1"/>
</dbReference>
<evidence type="ECO:0000256" key="3">
    <source>
        <dbReference type="PIRSR" id="PIRSR006241-50"/>
    </source>
</evidence>
<dbReference type="GO" id="GO:0004519">
    <property type="term" value="F:endonuclease activity"/>
    <property type="evidence" value="ECO:0007669"/>
    <property type="project" value="UniProtKB-KW"/>
</dbReference>
<dbReference type="PIRSF" id="PIRSF006241">
    <property type="entry name" value="HyI"/>
    <property type="match status" value="1"/>
</dbReference>
<sequence>MHKAICLETIFTDVPFEERFALSKHYGFAYVEFWTWQDKDVDKIRELCRVHNIQVVAFSGDQEFSLVDPKERADYIDFVEKSISVAKSLNCHFLVLHSNALDKNGVVVKPCDHISPSEKVENIIRILKALVPLAEQEDVVLLLEALNTKVDHPGYFLSHTEDAVKIVQAVDSSHVKVLYDLYHMQIMEGDIINTLTRFRDFIGHIHMADVPGRHEPGTGEINFKNVMRALEAMGYEGIVSFELFPLRSSVEAVRAIQQL</sequence>
<keyword evidence="5" id="KW-0255">Endonuclease</keyword>
<dbReference type="Gene3D" id="3.20.20.150">
    <property type="entry name" value="Divalent-metal-dependent TIM barrel enzymes"/>
    <property type="match status" value="1"/>
</dbReference>
<feature type="active site" description="Proton donor/acceptor" evidence="3">
    <location>
        <position position="242"/>
    </location>
</feature>
<feature type="domain" description="Xylose isomerase-like TIM barrel" evidence="4">
    <location>
        <begin position="20"/>
        <end position="252"/>
    </location>
</feature>
<feature type="active site" description="Proton donor/acceptor" evidence="3">
    <location>
        <position position="144"/>
    </location>
</feature>
<evidence type="ECO:0000259" key="4">
    <source>
        <dbReference type="Pfam" id="PF01261"/>
    </source>
</evidence>
<dbReference type="InterPro" id="IPR050417">
    <property type="entry name" value="Sugar_Epim/Isomerase"/>
</dbReference>
<keyword evidence="5" id="KW-0378">Hydrolase</keyword>
<evidence type="ECO:0000256" key="1">
    <source>
        <dbReference type="ARBA" id="ARBA00023235"/>
    </source>
</evidence>
<comment type="caution">
    <text evidence="5">The sequence shown here is derived from an EMBL/GenBank/DDBJ whole genome shotgun (WGS) entry which is preliminary data.</text>
</comment>
<protein>
    <submittedName>
        <fullName evidence="5">AP endonuclease</fullName>
    </submittedName>
</protein>
<dbReference type="InterPro" id="IPR026040">
    <property type="entry name" value="HyI-like"/>
</dbReference>
<evidence type="ECO:0000256" key="2">
    <source>
        <dbReference type="PIRNR" id="PIRNR006241"/>
    </source>
</evidence>
<dbReference type="EMBL" id="DTIY01000051">
    <property type="protein sequence ID" value="HGY39624.1"/>
    <property type="molecule type" value="Genomic_DNA"/>
</dbReference>
<dbReference type="Pfam" id="PF01261">
    <property type="entry name" value="AP_endonuc_2"/>
    <property type="match status" value="1"/>
</dbReference>
<dbReference type="AlphaFoldDB" id="A0A7V4THY5"/>
<keyword evidence="1 2" id="KW-0413">Isomerase</keyword>
<organism evidence="5">
    <name type="scientific">Candidatus Caldatribacterium saccharofermentans</name>
    <dbReference type="NCBI Taxonomy" id="1454753"/>
    <lineage>
        <taxon>Bacteria</taxon>
        <taxon>Pseudomonadati</taxon>
        <taxon>Atribacterota</taxon>
        <taxon>Atribacteria</taxon>
        <taxon>Atribacterales</taxon>
        <taxon>Candidatus Caldatribacteriaceae</taxon>
        <taxon>Candidatus Caldatribacterium</taxon>
    </lineage>
</organism>
<dbReference type="PANTHER" id="PTHR43489">
    <property type="entry name" value="ISOMERASE"/>
    <property type="match status" value="1"/>
</dbReference>
<keyword evidence="5" id="KW-0540">Nuclease</keyword>
<gene>
    <name evidence="5" type="ORF">ENW11_07470</name>
</gene>